<dbReference type="InterPro" id="IPR000485">
    <property type="entry name" value="AsnC-type_HTH_dom"/>
</dbReference>
<dbReference type="SUPFAM" id="SSF54909">
    <property type="entry name" value="Dimeric alpha+beta barrel"/>
    <property type="match status" value="2"/>
</dbReference>
<dbReference type="PANTHER" id="PTHR30154:SF34">
    <property type="entry name" value="TRANSCRIPTIONAL REGULATOR AZLB"/>
    <property type="match status" value="1"/>
</dbReference>
<dbReference type="Pfam" id="PF13404">
    <property type="entry name" value="HTH_AsnC-type"/>
    <property type="match status" value="2"/>
</dbReference>
<gene>
    <name evidence="7" type="ORF">GCM10009665_19270</name>
</gene>
<dbReference type="RefSeq" id="WP_344440852.1">
    <property type="nucleotide sequence ID" value="NZ_BAAALF010000023.1"/>
</dbReference>
<dbReference type="InterPro" id="IPR036388">
    <property type="entry name" value="WH-like_DNA-bd_sf"/>
</dbReference>
<dbReference type="SUPFAM" id="SSF46785">
    <property type="entry name" value="Winged helix' DNA-binding domain"/>
    <property type="match status" value="1"/>
</dbReference>
<dbReference type="Gene3D" id="3.30.70.920">
    <property type="match status" value="1"/>
</dbReference>
<feature type="domain" description="HTH asnC-type" evidence="6">
    <location>
        <begin position="182"/>
        <end position="220"/>
    </location>
</feature>
<evidence type="ECO:0000259" key="6">
    <source>
        <dbReference type="Pfam" id="PF13404"/>
    </source>
</evidence>
<feature type="region of interest" description="Disordered" evidence="4">
    <location>
        <begin position="344"/>
        <end position="367"/>
    </location>
</feature>
<dbReference type="Pfam" id="PF01037">
    <property type="entry name" value="AsnC_trans_reg"/>
    <property type="match status" value="1"/>
</dbReference>
<dbReference type="InterPro" id="IPR036390">
    <property type="entry name" value="WH_DNA-bd_sf"/>
</dbReference>
<comment type="caution">
    <text evidence="7">The sequence shown here is derived from an EMBL/GenBank/DDBJ whole genome shotgun (WGS) entry which is preliminary data.</text>
</comment>
<dbReference type="EMBL" id="BAAALF010000023">
    <property type="protein sequence ID" value="GAA1228944.1"/>
    <property type="molecule type" value="Genomic_DNA"/>
</dbReference>
<keyword evidence="2" id="KW-0238">DNA-binding</keyword>
<evidence type="ECO:0000313" key="7">
    <source>
        <dbReference type="EMBL" id="GAA1228944.1"/>
    </source>
</evidence>
<sequence length="367" mass="39716">MQDDAALLSEEDLALVHALQLRPRASWTVLGRALGVDPVTVARRWSRLAGRGEAWILGSPGPLLFEHVCVAFVEVECAVGRATSVVRELSGHAHAVTIERPAGSHDLLVTVSTRDLLAMSRFTLDHLPAIEGVTAVRTRIVTHMFTEGGSWRIAALDPGQRARLAEPADESGVRRGPLEISAFDRSVLVRLAVDGRASYQAVATALDTSAATVKRRIDRLVRLGLITFRCDFARPLGGWPVAVTFWARVPPADLPEVGHALVRYPQTRNCAAVSGPYNLILEASLHSLSDVLRFETHLATRHPSLDIVDRAVMLRQDKLLGHLLDPHGRSLGVVPADLWSAPGTPAAEYRRAPKPVAGTAPAGDDRP</sequence>
<organism evidence="7 8">
    <name type="scientific">Kitasatospora nipponensis</name>
    <dbReference type="NCBI Taxonomy" id="258049"/>
    <lineage>
        <taxon>Bacteria</taxon>
        <taxon>Bacillati</taxon>
        <taxon>Actinomycetota</taxon>
        <taxon>Actinomycetes</taxon>
        <taxon>Kitasatosporales</taxon>
        <taxon>Streptomycetaceae</taxon>
        <taxon>Kitasatospora</taxon>
    </lineage>
</organism>
<evidence type="ECO:0000256" key="4">
    <source>
        <dbReference type="SAM" id="MobiDB-lite"/>
    </source>
</evidence>
<evidence type="ECO:0000256" key="3">
    <source>
        <dbReference type="ARBA" id="ARBA00023163"/>
    </source>
</evidence>
<dbReference type="Proteomes" id="UP001500037">
    <property type="component" value="Unassembled WGS sequence"/>
</dbReference>
<proteinExistence type="predicted"/>
<dbReference type="PANTHER" id="PTHR30154">
    <property type="entry name" value="LEUCINE-RESPONSIVE REGULATORY PROTEIN"/>
    <property type="match status" value="1"/>
</dbReference>
<feature type="domain" description="HTH asnC-type" evidence="6">
    <location>
        <begin position="12"/>
        <end position="48"/>
    </location>
</feature>
<feature type="domain" description="Transcription regulator AsnC/Lrp ligand binding" evidence="5">
    <location>
        <begin position="73"/>
        <end position="142"/>
    </location>
</feature>
<name>A0ABP4GLI0_9ACTN</name>
<evidence type="ECO:0000256" key="2">
    <source>
        <dbReference type="ARBA" id="ARBA00023125"/>
    </source>
</evidence>
<reference evidence="8" key="1">
    <citation type="journal article" date="2019" name="Int. J. Syst. Evol. Microbiol.">
        <title>The Global Catalogue of Microorganisms (GCM) 10K type strain sequencing project: providing services to taxonomists for standard genome sequencing and annotation.</title>
        <authorList>
            <consortium name="The Broad Institute Genomics Platform"/>
            <consortium name="The Broad Institute Genome Sequencing Center for Infectious Disease"/>
            <person name="Wu L."/>
            <person name="Ma J."/>
        </authorList>
    </citation>
    <scope>NUCLEOTIDE SEQUENCE [LARGE SCALE GENOMIC DNA]</scope>
    <source>
        <strain evidence="8">JCM 13004</strain>
    </source>
</reference>
<evidence type="ECO:0000313" key="8">
    <source>
        <dbReference type="Proteomes" id="UP001500037"/>
    </source>
</evidence>
<dbReference type="InterPro" id="IPR019887">
    <property type="entry name" value="Tscrpt_reg_AsnC/Lrp_C"/>
</dbReference>
<evidence type="ECO:0000259" key="5">
    <source>
        <dbReference type="Pfam" id="PF01037"/>
    </source>
</evidence>
<protein>
    <submittedName>
        <fullName evidence="7">AsnC family transcriptional regulator</fullName>
    </submittedName>
</protein>
<dbReference type="Gene3D" id="1.10.10.10">
    <property type="entry name" value="Winged helix-like DNA-binding domain superfamily/Winged helix DNA-binding domain"/>
    <property type="match status" value="2"/>
</dbReference>
<evidence type="ECO:0000256" key="1">
    <source>
        <dbReference type="ARBA" id="ARBA00023015"/>
    </source>
</evidence>
<dbReference type="InterPro" id="IPR019888">
    <property type="entry name" value="Tscrpt_reg_AsnC-like"/>
</dbReference>
<accession>A0ABP4GLI0</accession>
<dbReference type="SMART" id="SM00344">
    <property type="entry name" value="HTH_ASNC"/>
    <property type="match status" value="1"/>
</dbReference>
<keyword evidence="3" id="KW-0804">Transcription</keyword>
<keyword evidence="8" id="KW-1185">Reference proteome</keyword>
<keyword evidence="1" id="KW-0805">Transcription regulation</keyword>
<dbReference type="InterPro" id="IPR011008">
    <property type="entry name" value="Dimeric_a/b-barrel"/>
</dbReference>